<evidence type="ECO:0000256" key="3">
    <source>
        <dbReference type="ARBA" id="ARBA00023204"/>
    </source>
</evidence>
<dbReference type="GO" id="GO:0000709">
    <property type="term" value="P:meiotic joint molecule formation"/>
    <property type="evidence" value="ECO:0007669"/>
    <property type="project" value="TreeGrafter"/>
</dbReference>
<evidence type="ECO:0000256" key="1">
    <source>
        <dbReference type="ARBA" id="ARBA00008060"/>
    </source>
</evidence>
<evidence type="ECO:0008006" key="7">
    <source>
        <dbReference type="Google" id="ProtNLM"/>
    </source>
</evidence>
<dbReference type="Pfam" id="PF07061">
    <property type="entry name" value="Swi5"/>
    <property type="match status" value="1"/>
</dbReference>
<dbReference type="InterPro" id="IPR010760">
    <property type="entry name" value="DNA-repair_Swi5"/>
</dbReference>
<dbReference type="PANTHER" id="PTHR28529:SF2">
    <property type="entry name" value="DNA REPAIR PROTEIN SWI5 HOMOLOG"/>
    <property type="match status" value="1"/>
</dbReference>
<evidence type="ECO:0000256" key="4">
    <source>
        <dbReference type="SAM" id="MobiDB-lite"/>
    </source>
</evidence>
<feature type="compositionally biased region" description="Polar residues" evidence="4">
    <location>
        <begin position="43"/>
        <end position="58"/>
    </location>
</feature>
<sequence length="156" mass="16977">MSSQREFKAEPPSSEAPLPSSPSPVRAQAGKIDQANASKDMDSTMNETKTSQPTTIPSHLSAKHTNLKSHLASLQLEKSNLISRSTTIPIPETWTQEDKSKAALSTAQARIKEHISLLHSYNEIKDIGLGLLGLLAEGRGVRVKDLMGEFEMGEKD</sequence>
<proteinExistence type="inferred from homology"/>
<dbReference type="PANTHER" id="PTHR28529">
    <property type="entry name" value="DNA REPAIR PROTEIN SWI5 HOMOLOG"/>
    <property type="match status" value="1"/>
</dbReference>
<feature type="region of interest" description="Disordered" evidence="4">
    <location>
        <begin position="1"/>
        <end position="59"/>
    </location>
</feature>
<evidence type="ECO:0000313" key="6">
    <source>
        <dbReference type="Proteomes" id="UP000073492"/>
    </source>
</evidence>
<dbReference type="STRING" id="113226.A0A139GV87"/>
<evidence type="ECO:0000313" key="5">
    <source>
        <dbReference type="EMBL" id="KXS94099.1"/>
    </source>
</evidence>
<dbReference type="OrthoDB" id="255837at2759"/>
<dbReference type="Proteomes" id="UP000073492">
    <property type="component" value="Unassembled WGS sequence"/>
</dbReference>
<accession>A0A139GV87</accession>
<keyword evidence="2" id="KW-0227">DNA damage</keyword>
<reference evidence="5 6" key="1">
    <citation type="submission" date="2015-07" db="EMBL/GenBank/DDBJ databases">
        <title>Comparative genomics of the Sigatoka disease complex on banana suggests a link between parallel evolutionary changes in Pseudocercospora fijiensis and Pseudocercospora eumusae and increased virulence on the banana host.</title>
        <authorList>
            <person name="Chang T.-C."/>
            <person name="Salvucci A."/>
            <person name="Crous P.W."/>
            <person name="Stergiopoulos I."/>
        </authorList>
    </citation>
    <scope>NUCLEOTIDE SEQUENCE [LARGE SCALE GENOMIC DNA]</scope>
    <source>
        <strain evidence="5 6">CBS 116634</strain>
    </source>
</reference>
<organism evidence="5 6">
    <name type="scientific">Pseudocercospora musae</name>
    <dbReference type="NCBI Taxonomy" id="113226"/>
    <lineage>
        <taxon>Eukaryota</taxon>
        <taxon>Fungi</taxon>
        <taxon>Dikarya</taxon>
        <taxon>Ascomycota</taxon>
        <taxon>Pezizomycotina</taxon>
        <taxon>Dothideomycetes</taxon>
        <taxon>Dothideomycetidae</taxon>
        <taxon>Mycosphaerellales</taxon>
        <taxon>Mycosphaerellaceae</taxon>
        <taxon>Pseudocercospora</taxon>
    </lineage>
</organism>
<comment type="similarity">
    <text evidence="1">Belongs to the SWI5/SAE3 family.</text>
</comment>
<dbReference type="EMBL" id="LFZO01001024">
    <property type="protein sequence ID" value="KXS94099.1"/>
    <property type="molecule type" value="Genomic_DNA"/>
</dbReference>
<comment type="caution">
    <text evidence="5">The sequence shown here is derived from an EMBL/GenBank/DDBJ whole genome shotgun (WGS) entry which is preliminary data.</text>
</comment>
<keyword evidence="3" id="KW-0234">DNA repair</keyword>
<gene>
    <name evidence="5" type="ORF">AC579_2515</name>
</gene>
<dbReference type="GO" id="GO:0034974">
    <property type="term" value="C:Swi5-Swi2 complex"/>
    <property type="evidence" value="ECO:0007669"/>
    <property type="project" value="TreeGrafter"/>
</dbReference>
<keyword evidence="6" id="KW-1185">Reference proteome</keyword>
<dbReference type="GO" id="GO:0010772">
    <property type="term" value="P:meiotic DNA recombinase assembly involved in reciprocal meiotic recombination"/>
    <property type="evidence" value="ECO:0007669"/>
    <property type="project" value="TreeGrafter"/>
</dbReference>
<name>A0A139GV87_9PEZI</name>
<dbReference type="GO" id="GO:0032798">
    <property type="term" value="C:Swi5-Sfr1 complex"/>
    <property type="evidence" value="ECO:0007669"/>
    <property type="project" value="TreeGrafter"/>
</dbReference>
<dbReference type="AlphaFoldDB" id="A0A139GV87"/>
<protein>
    <recommendedName>
        <fullName evidence="7">Swi5-domain-containing protein</fullName>
    </recommendedName>
</protein>
<dbReference type="Gene3D" id="1.20.5.170">
    <property type="match status" value="1"/>
</dbReference>
<evidence type="ECO:0000256" key="2">
    <source>
        <dbReference type="ARBA" id="ARBA00022763"/>
    </source>
</evidence>